<keyword evidence="2" id="KW-1185">Reference proteome</keyword>
<evidence type="ECO:0000313" key="1">
    <source>
        <dbReference type="EMBL" id="GII23080.1"/>
    </source>
</evidence>
<dbReference type="AlphaFoldDB" id="A0A8J3T9K4"/>
<accession>A0A8J3T9K4</accession>
<name>A0A8J3T9K4_9ACTN</name>
<comment type="caution">
    <text evidence="1">The sequence shown here is derived from an EMBL/GenBank/DDBJ whole genome shotgun (WGS) entry which is preliminary data.</text>
</comment>
<reference evidence="1" key="1">
    <citation type="submission" date="2021-01" db="EMBL/GenBank/DDBJ databases">
        <title>Whole genome shotgun sequence of Planosporangium mesophilum NBRC 109066.</title>
        <authorList>
            <person name="Komaki H."/>
            <person name="Tamura T."/>
        </authorList>
    </citation>
    <scope>NUCLEOTIDE SEQUENCE</scope>
    <source>
        <strain evidence="1">NBRC 109066</strain>
    </source>
</reference>
<evidence type="ECO:0000313" key="2">
    <source>
        <dbReference type="Proteomes" id="UP000599074"/>
    </source>
</evidence>
<sequence length="103" mass="10975">MVFVVFLIVLALLLATVDVAPSVGRWFARSRARRAARRLSSEGADAAAVVATGTANSDRAEAVLVAALLMGRLSPAQYRSAMADLAARDALRRPLVVPPDREM</sequence>
<proteinExistence type="predicted"/>
<dbReference type="EMBL" id="BOON01000024">
    <property type="protein sequence ID" value="GII23080.1"/>
    <property type="molecule type" value="Genomic_DNA"/>
</dbReference>
<dbReference type="RefSeq" id="WP_168115699.1">
    <property type="nucleotide sequence ID" value="NZ_BOON01000024.1"/>
</dbReference>
<gene>
    <name evidence="1" type="ORF">Pme01_26770</name>
</gene>
<dbReference type="Proteomes" id="UP000599074">
    <property type="component" value="Unassembled WGS sequence"/>
</dbReference>
<organism evidence="1 2">
    <name type="scientific">Planosporangium mesophilum</name>
    <dbReference type="NCBI Taxonomy" id="689768"/>
    <lineage>
        <taxon>Bacteria</taxon>
        <taxon>Bacillati</taxon>
        <taxon>Actinomycetota</taxon>
        <taxon>Actinomycetes</taxon>
        <taxon>Micromonosporales</taxon>
        <taxon>Micromonosporaceae</taxon>
        <taxon>Planosporangium</taxon>
    </lineage>
</organism>
<protein>
    <submittedName>
        <fullName evidence="1">Uncharacterized protein</fullName>
    </submittedName>
</protein>